<dbReference type="InterPro" id="IPR009906">
    <property type="entry name" value="D-Glu_cyclase"/>
</dbReference>
<name>A0A1M5CFW1_9GAMM</name>
<dbReference type="STRING" id="1121942.SAMN02745148_02896"/>
<sequence>MVDTEHRLRRSDGHRVRLAARHGELARPTAGLAQGFVQANLVILPERDAMAFLRFCQANPRPCPLLAVSEPGERHIDGVGIDLDIARDLPRYRLFRDGEAVSEPLDVADLWRDDLVSFVLGCSFTFEHALIADGIPLRHVTLGRNVAMYHTDIPLQAAGPFEGDMVVSMRPLRPADAIRAIQICTRYPQVHGAPIHLAFPEAIGIRDLAAPDYGDPVPIESDEIPVFWACGVTPQRALERARLPFAITHSPGHMLVTDMHDTQLALL</sequence>
<dbReference type="OrthoDB" id="149585at2"/>
<dbReference type="Gene3D" id="3.30.2040.10">
    <property type="entry name" value="PSTPO5379-like domain"/>
    <property type="match status" value="1"/>
</dbReference>
<evidence type="ECO:0000313" key="4">
    <source>
        <dbReference type="EMBL" id="SHF53556.1"/>
    </source>
</evidence>
<dbReference type="FunFam" id="3.30.2040.10:FF:000001">
    <property type="entry name" value="D-glutamate cyclase, mitochondrial"/>
    <property type="match status" value="1"/>
</dbReference>
<evidence type="ECO:0000256" key="2">
    <source>
        <dbReference type="ARBA" id="ARBA00023239"/>
    </source>
</evidence>
<protein>
    <recommendedName>
        <fullName evidence="3">Putative hydro-lyase SAMN02745148_02896</fullName>
        <ecNumber evidence="3">4.2.1.-</ecNumber>
    </recommendedName>
</protein>
<evidence type="ECO:0000313" key="5">
    <source>
        <dbReference type="Proteomes" id="UP000184346"/>
    </source>
</evidence>
<gene>
    <name evidence="4" type="ORF">SAMN02745148_02896</name>
</gene>
<organism evidence="4 5">
    <name type="scientific">Modicisalibacter ilicicola DSM 19980</name>
    <dbReference type="NCBI Taxonomy" id="1121942"/>
    <lineage>
        <taxon>Bacteria</taxon>
        <taxon>Pseudomonadati</taxon>
        <taxon>Pseudomonadota</taxon>
        <taxon>Gammaproteobacteria</taxon>
        <taxon>Oceanospirillales</taxon>
        <taxon>Halomonadaceae</taxon>
        <taxon>Modicisalibacter</taxon>
    </lineage>
</organism>
<dbReference type="PANTHER" id="PTHR32022">
    <property type="entry name" value="D-GLUTAMATE CYCLASE, MITOCHONDRIAL"/>
    <property type="match status" value="1"/>
</dbReference>
<dbReference type="GO" id="GO:0016829">
    <property type="term" value="F:lyase activity"/>
    <property type="evidence" value="ECO:0007669"/>
    <property type="project" value="UniProtKB-KW"/>
</dbReference>
<accession>A0A1M5CFW1</accession>
<dbReference type="PANTHER" id="PTHR32022:SF10">
    <property type="entry name" value="D-GLUTAMATE CYCLASE, MITOCHONDRIAL"/>
    <property type="match status" value="1"/>
</dbReference>
<dbReference type="EC" id="4.2.1.-" evidence="3"/>
<dbReference type="SUPFAM" id="SSF160920">
    <property type="entry name" value="PSTPO5379-like"/>
    <property type="match status" value="1"/>
</dbReference>
<dbReference type="RefSeq" id="WP_072824127.1">
    <property type="nucleotide sequence ID" value="NZ_FQUJ01000014.1"/>
</dbReference>
<proteinExistence type="inferred from homology"/>
<reference evidence="4 5" key="1">
    <citation type="submission" date="2016-11" db="EMBL/GenBank/DDBJ databases">
        <authorList>
            <person name="Jaros S."/>
            <person name="Januszkiewicz K."/>
            <person name="Wedrychowicz H."/>
        </authorList>
    </citation>
    <scope>NUCLEOTIDE SEQUENCE [LARGE SCALE GENOMIC DNA]</scope>
    <source>
        <strain evidence="4 5">DSM 19980</strain>
    </source>
</reference>
<dbReference type="AlphaFoldDB" id="A0A1M5CFW1"/>
<evidence type="ECO:0000256" key="1">
    <source>
        <dbReference type="ARBA" id="ARBA00007896"/>
    </source>
</evidence>
<keyword evidence="2 3" id="KW-0456">Lyase</keyword>
<comment type="similarity">
    <text evidence="1 3">Belongs to the D-glutamate cyclase family.</text>
</comment>
<dbReference type="InterPro" id="IPR016938">
    <property type="entry name" value="UPF0317"/>
</dbReference>
<dbReference type="Gene3D" id="3.40.1640.10">
    <property type="entry name" value="PSTPO5379-like"/>
    <property type="match status" value="1"/>
</dbReference>
<dbReference type="Pfam" id="PF07286">
    <property type="entry name" value="D-Glu_cyclase"/>
    <property type="match status" value="1"/>
</dbReference>
<dbReference type="HAMAP" id="MF_01830">
    <property type="entry name" value="Hydro_lyase"/>
    <property type="match status" value="1"/>
</dbReference>
<evidence type="ECO:0000256" key="3">
    <source>
        <dbReference type="HAMAP-Rule" id="MF_01830"/>
    </source>
</evidence>
<dbReference type="InterPro" id="IPR038021">
    <property type="entry name" value="Putative_hydro-lyase"/>
</dbReference>
<keyword evidence="5" id="KW-1185">Reference proteome</keyword>
<dbReference type="PIRSF" id="PIRSF029755">
    <property type="entry name" value="UCP029755"/>
    <property type="match status" value="1"/>
</dbReference>
<dbReference type="NCBIfam" id="NF003969">
    <property type="entry name" value="PRK05463.1"/>
    <property type="match status" value="1"/>
</dbReference>
<dbReference type="Proteomes" id="UP000184346">
    <property type="component" value="Unassembled WGS sequence"/>
</dbReference>
<dbReference type="EMBL" id="FQUJ01000014">
    <property type="protein sequence ID" value="SHF53556.1"/>
    <property type="molecule type" value="Genomic_DNA"/>
</dbReference>